<dbReference type="RefSeq" id="WP_256405675.1">
    <property type="nucleotide sequence ID" value="NZ_CP187151.1"/>
</dbReference>
<proteinExistence type="predicted"/>
<keyword evidence="1" id="KW-0472">Membrane</keyword>
<feature type="transmembrane region" description="Helical" evidence="1">
    <location>
        <begin position="56"/>
        <end position="79"/>
    </location>
</feature>
<feature type="transmembrane region" description="Helical" evidence="1">
    <location>
        <begin position="12"/>
        <end position="36"/>
    </location>
</feature>
<evidence type="ECO:0000313" key="2">
    <source>
        <dbReference type="EMBL" id="MFD1633442.1"/>
    </source>
</evidence>
<comment type="caution">
    <text evidence="2">The sequence shown here is derived from an EMBL/GenBank/DDBJ whole genome shotgun (WGS) entry which is preliminary data.</text>
</comment>
<organism evidence="2 3">
    <name type="scientific">Haloplanus ruber</name>
    <dbReference type="NCBI Taxonomy" id="869892"/>
    <lineage>
        <taxon>Archaea</taxon>
        <taxon>Methanobacteriati</taxon>
        <taxon>Methanobacteriota</taxon>
        <taxon>Stenosarchaea group</taxon>
        <taxon>Halobacteria</taxon>
        <taxon>Halobacteriales</taxon>
        <taxon>Haloferacaceae</taxon>
        <taxon>Haloplanus</taxon>
    </lineage>
</organism>
<gene>
    <name evidence="2" type="ORF">ACFSBJ_06795</name>
</gene>
<keyword evidence="1" id="KW-0812">Transmembrane</keyword>
<accession>A0ABD6CW83</accession>
<protein>
    <submittedName>
        <fullName evidence="2">Uncharacterized protein</fullName>
    </submittedName>
</protein>
<reference evidence="2 3" key="1">
    <citation type="journal article" date="2019" name="Int. J. Syst. Evol. Microbiol.">
        <title>The Global Catalogue of Microorganisms (GCM) 10K type strain sequencing project: providing services to taxonomists for standard genome sequencing and annotation.</title>
        <authorList>
            <consortium name="The Broad Institute Genomics Platform"/>
            <consortium name="The Broad Institute Genome Sequencing Center for Infectious Disease"/>
            <person name="Wu L."/>
            <person name="Ma J."/>
        </authorList>
    </citation>
    <scope>NUCLEOTIDE SEQUENCE [LARGE SCALE GENOMIC DNA]</scope>
    <source>
        <strain evidence="2 3">CGMCC 1.10594</strain>
    </source>
</reference>
<dbReference type="EMBL" id="JBHUDL010000009">
    <property type="protein sequence ID" value="MFD1633442.1"/>
    <property type="molecule type" value="Genomic_DNA"/>
</dbReference>
<name>A0ABD6CW83_9EURY</name>
<dbReference type="Proteomes" id="UP001597075">
    <property type="component" value="Unassembled WGS sequence"/>
</dbReference>
<evidence type="ECO:0000256" key="1">
    <source>
        <dbReference type="SAM" id="Phobius"/>
    </source>
</evidence>
<sequence length="83" mass="7995">MTSFRPPSPAALSGYGLLAAGLVALASVWVPGGSALKRVSPLALATGTVPVDAPSLAIGGGLLAVGLAAIALGLSLLFARASR</sequence>
<dbReference type="AlphaFoldDB" id="A0ABD6CW83"/>
<keyword evidence="3" id="KW-1185">Reference proteome</keyword>
<evidence type="ECO:0000313" key="3">
    <source>
        <dbReference type="Proteomes" id="UP001597075"/>
    </source>
</evidence>
<keyword evidence="1" id="KW-1133">Transmembrane helix</keyword>